<dbReference type="SUPFAM" id="SSF160387">
    <property type="entry name" value="NosL/MerB-like"/>
    <property type="match status" value="1"/>
</dbReference>
<evidence type="ECO:0000313" key="2">
    <source>
        <dbReference type="Proteomes" id="UP000275663"/>
    </source>
</evidence>
<organism evidence="1 2">
    <name type="scientific">Undibacterium parvum</name>
    <dbReference type="NCBI Taxonomy" id="401471"/>
    <lineage>
        <taxon>Bacteria</taxon>
        <taxon>Pseudomonadati</taxon>
        <taxon>Pseudomonadota</taxon>
        <taxon>Betaproteobacteria</taxon>
        <taxon>Burkholderiales</taxon>
        <taxon>Oxalobacteraceae</taxon>
        <taxon>Undibacterium</taxon>
    </lineage>
</organism>
<dbReference type="InterPro" id="IPR008719">
    <property type="entry name" value="N2O_reductase_NosL"/>
</dbReference>
<protein>
    <recommendedName>
        <fullName evidence="3">Nitrous oxide reductase accessory protein NosL</fullName>
    </recommendedName>
</protein>
<proteinExistence type="predicted"/>
<evidence type="ECO:0008006" key="3">
    <source>
        <dbReference type="Google" id="ProtNLM"/>
    </source>
</evidence>
<gene>
    <name evidence="1" type="ORF">EJN92_11295</name>
</gene>
<dbReference type="EMBL" id="CP034464">
    <property type="protein sequence ID" value="AZP12538.1"/>
    <property type="molecule type" value="Genomic_DNA"/>
</dbReference>
<dbReference type="Pfam" id="PF05573">
    <property type="entry name" value="NosL"/>
    <property type="match status" value="1"/>
</dbReference>
<accession>A0A3S9HKC3</accession>
<dbReference type="Proteomes" id="UP000275663">
    <property type="component" value="Chromosome"/>
</dbReference>
<dbReference type="Gene3D" id="3.30.70.2050">
    <property type="match status" value="1"/>
</dbReference>
<sequence>MPHRSAALPSVAKQRFRQASWFVLTLLSASLLVKLVPWQTSTKDASRLAAIGEVCIVAPPTPYDPASGLGLHAPRAVPLDARCPVCGMYPARSRDWAAQVIFTNGDAQFFDSPLTLFIYLQDVGHYSIGRRASDITASYVSDSNDSSVTKGQWIKASEAIYVSGSTAMGPMRAGNLPAFSNKAAALAFVAQRGGEIISAKEISPQLLQSLNGARHTQTHAHAG</sequence>
<name>A0A3S9HKC3_9BURK</name>
<dbReference type="PANTHER" id="PTHR41247">
    <property type="entry name" value="HTH-TYPE TRANSCRIPTIONAL REPRESSOR YCNK"/>
    <property type="match status" value="1"/>
</dbReference>
<reference evidence="1 2" key="1">
    <citation type="journal article" date="2011" name="Int. J. Syst. Evol. Microbiol.">
        <title>Description of Undibacterium oligocarboniphilum sp. nov., isolated from purified water, and Undibacterium pigrum strain CCUG 49012 as the type strain of Undibacterium parvum sp. nov., and emended descriptions of the genus Undibacterium and the species Undibacterium pigrum.</title>
        <authorList>
            <person name="Eder W."/>
            <person name="Wanner G."/>
            <person name="Ludwig W."/>
            <person name="Busse H.J."/>
            <person name="Ziemke-Kageler F."/>
            <person name="Lang E."/>
        </authorList>
    </citation>
    <scope>NUCLEOTIDE SEQUENCE [LARGE SCALE GENOMIC DNA]</scope>
    <source>
        <strain evidence="1 2">DSM 23061</strain>
    </source>
</reference>
<dbReference type="RefSeq" id="WP_126127918.1">
    <property type="nucleotide sequence ID" value="NZ_CP034464.1"/>
</dbReference>
<keyword evidence="2" id="KW-1185">Reference proteome</keyword>
<dbReference type="OrthoDB" id="982633at2"/>
<evidence type="ECO:0000313" key="1">
    <source>
        <dbReference type="EMBL" id="AZP12538.1"/>
    </source>
</evidence>
<dbReference type="AlphaFoldDB" id="A0A3S9HKC3"/>
<dbReference type="KEGG" id="upv:EJN92_11295"/>
<dbReference type="PANTHER" id="PTHR41247:SF1">
    <property type="entry name" value="HTH-TYPE TRANSCRIPTIONAL REPRESSOR YCNK"/>
    <property type="match status" value="1"/>
</dbReference>